<dbReference type="RefSeq" id="WP_378799055.1">
    <property type="nucleotide sequence ID" value="NZ_JBHUER010000005.1"/>
</dbReference>
<dbReference type="PANTHER" id="PTHR10827:SF52">
    <property type="entry name" value="IP16409P"/>
    <property type="match status" value="1"/>
</dbReference>
<feature type="region of interest" description="Disordered" evidence="1">
    <location>
        <begin position="94"/>
        <end position="125"/>
    </location>
</feature>
<dbReference type="InterPro" id="IPR011992">
    <property type="entry name" value="EF-hand-dom_pair"/>
</dbReference>
<dbReference type="Gene3D" id="1.10.238.10">
    <property type="entry name" value="EF-hand"/>
    <property type="match status" value="2"/>
</dbReference>
<reference evidence="5" key="1">
    <citation type="journal article" date="2019" name="Int. J. Syst. Evol. Microbiol.">
        <title>The Global Catalogue of Microorganisms (GCM) 10K type strain sequencing project: providing services to taxonomists for standard genome sequencing and annotation.</title>
        <authorList>
            <consortium name="The Broad Institute Genomics Platform"/>
            <consortium name="The Broad Institute Genome Sequencing Center for Infectious Disease"/>
            <person name="Wu L."/>
            <person name="Ma J."/>
        </authorList>
    </citation>
    <scope>NUCLEOTIDE SEQUENCE [LARGE SCALE GENOMIC DNA]</scope>
    <source>
        <strain evidence="5">KCTC 23707</strain>
    </source>
</reference>
<keyword evidence="2" id="KW-0732">Signal</keyword>
<evidence type="ECO:0000256" key="1">
    <source>
        <dbReference type="SAM" id="MobiDB-lite"/>
    </source>
</evidence>
<dbReference type="Pfam" id="PF13499">
    <property type="entry name" value="EF-hand_7"/>
    <property type="match status" value="1"/>
</dbReference>
<keyword evidence="5" id="KW-1185">Reference proteome</keyword>
<dbReference type="InterPro" id="IPR018247">
    <property type="entry name" value="EF_Hand_1_Ca_BS"/>
</dbReference>
<feature type="compositionally biased region" description="Basic and acidic residues" evidence="1">
    <location>
        <begin position="29"/>
        <end position="40"/>
    </location>
</feature>
<feature type="domain" description="EF-hand" evidence="3">
    <location>
        <begin position="60"/>
        <end position="95"/>
    </location>
</feature>
<protein>
    <submittedName>
        <fullName evidence="4">EF-hand domain-containing protein</fullName>
    </submittedName>
</protein>
<evidence type="ECO:0000259" key="3">
    <source>
        <dbReference type="PROSITE" id="PS50222"/>
    </source>
</evidence>
<dbReference type="Proteomes" id="UP001597308">
    <property type="component" value="Unassembled WGS sequence"/>
</dbReference>
<proteinExistence type="predicted"/>
<comment type="caution">
    <text evidence="4">The sequence shown here is derived from an EMBL/GenBank/DDBJ whole genome shotgun (WGS) entry which is preliminary data.</text>
</comment>
<organism evidence="4 5">
    <name type="scientific">Methylopila henanensis</name>
    <dbReference type="NCBI Taxonomy" id="873516"/>
    <lineage>
        <taxon>Bacteria</taxon>
        <taxon>Pseudomonadati</taxon>
        <taxon>Pseudomonadota</taxon>
        <taxon>Alphaproteobacteria</taxon>
        <taxon>Hyphomicrobiales</taxon>
        <taxon>Methylopilaceae</taxon>
        <taxon>Methylopila</taxon>
    </lineage>
</organism>
<feature type="chain" id="PRO_5046322602" evidence="2">
    <location>
        <begin position="23"/>
        <end position="191"/>
    </location>
</feature>
<dbReference type="InterPro" id="IPR002048">
    <property type="entry name" value="EF_hand_dom"/>
</dbReference>
<name>A0ABW4K6T0_9HYPH</name>
<dbReference type="PROSITE" id="PS50222">
    <property type="entry name" value="EF_HAND_2"/>
    <property type="match status" value="2"/>
</dbReference>
<dbReference type="SUPFAM" id="SSF47473">
    <property type="entry name" value="EF-hand"/>
    <property type="match status" value="1"/>
</dbReference>
<feature type="region of interest" description="Disordered" evidence="1">
    <location>
        <begin position="20"/>
        <end position="40"/>
    </location>
</feature>
<dbReference type="EMBL" id="JBHUER010000005">
    <property type="protein sequence ID" value="MFD1703128.1"/>
    <property type="molecule type" value="Genomic_DNA"/>
</dbReference>
<feature type="signal peptide" evidence="2">
    <location>
        <begin position="1"/>
        <end position="22"/>
    </location>
</feature>
<sequence>MDRIAAAGLAAALALTPLAASAQPADSMTRSERIEKRTKGMEKRFERLDVDKDGVLTQEEAQAPLTKAFARMDKDGDGVLSAEEIKGLRAVAEKRLAKRGDDDRPRARKDRFDRADKDGDGKITRDEFLAQGLPWFRRADKDGDGKVTKAEFDALLEKMKSRAASRDGAAPKKASDRAGVGDAGDTDEDAD</sequence>
<evidence type="ECO:0000313" key="4">
    <source>
        <dbReference type="EMBL" id="MFD1703128.1"/>
    </source>
</evidence>
<gene>
    <name evidence="4" type="ORF">ACFSCV_08935</name>
</gene>
<evidence type="ECO:0000313" key="5">
    <source>
        <dbReference type="Proteomes" id="UP001597308"/>
    </source>
</evidence>
<dbReference type="PROSITE" id="PS00018">
    <property type="entry name" value="EF_HAND_1"/>
    <property type="match status" value="2"/>
</dbReference>
<accession>A0ABW4K6T0</accession>
<dbReference type="PANTHER" id="PTHR10827">
    <property type="entry name" value="RETICULOCALBIN"/>
    <property type="match status" value="1"/>
</dbReference>
<feature type="domain" description="EF-hand" evidence="3">
    <location>
        <begin position="136"/>
        <end position="162"/>
    </location>
</feature>
<dbReference type="Pfam" id="PF13202">
    <property type="entry name" value="EF-hand_5"/>
    <property type="match status" value="2"/>
</dbReference>
<dbReference type="SMART" id="SM00054">
    <property type="entry name" value="EFh"/>
    <property type="match status" value="3"/>
</dbReference>
<feature type="region of interest" description="Disordered" evidence="1">
    <location>
        <begin position="161"/>
        <end position="191"/>
    </location>
</feature>
<evidence type="ECO:0000256" key="2">
    <source>
        <dbReference type="SAM" id="SignalP"/>
    </source>
</evidence>